<comment type="caution">
    <text evidence="4">The sequence shown here is derived from an EMBL/GenBank/DDBJ whole genome shotgun (WGS) entry which is preliminary data.</text>
</comment>
<comment type="subcellular location">
    <subcellularLocation>
        <location evidence="1">Membrane</location>
    </subcellularLocation>
</comment>
<evidence type="ECO:0000313" key="5">
    <source>
        <dbReference type="Proteomes" id="UP000547674"/>
    </source>
</evidence>
<dbReference type="AlphaFoldDB" id="A0A7Y2EGC8"/>
<organism evidence="4 5">
    <name type="scientific">Eiseniibacteriota bacterium</name>
    <dbReference type="NCBI Taxonomy" id="2212470"/>
    <lineage>
        <taxon>Bacteria</taxon>
        <taxon>Candidatus Eiseniibacteriota</taxon>
    </lineage>
</organism>
<dbReference type="InterPro" id="IPR000184">
    <property type="entry name" value="Bac_surfAg_D15"/>
</dbReference>
<accession>A0A7Y2EGC8</accession>
<protein>
    <submittedName>
        <fullName evidence="4">BamA/TamA family outer membrane protein</fullName>
    </submittedName>
</protein>
<reference evidence="4 5" key="1">
    <citation type="submission" date="2020-03" db="EMBL/GenBank/DDBJ databases">
        <title>Metabolic flexibility allows generalist bacteria to become dominant in a frequently disturbed ecosystem.</title>
        <authorList>
            <person name="Chen Y.-J."/>
            <person name="Leung P.M."/>
            <person name="Bay S.K."/>
            <person name="Hugenholtz P."/>
            <person name="Kessler A.J."/>
            <person name="Shelley G."/>
            <person name="Waite D.W."/>
            <person name="Cook P.L."/>
            <person name="Greening C."/>
        </authorList>
    </citation>
    <scope>NUCLEOTIDE SEQUENCE [LARGE SCALE GENOMIC DNA]</scope>
    <source>
        <strain evidence="4">SS_bin_28</strain>
    </source>
</reference>
<evidence type="ECO:0000256" key="2">
    <source>
        <dbReference type="ARBA" id="ARBA00023136"/>
    </source>
</evidence>
<evidence type="ECO:0000256" key="1">
    <source>
        <dbReference type="ARBA" id="ARBA00004370"/>
    </source>
</evidence>
<sequence>SYWGPIPTESDTTKQVYEAQGLALWAYPLKVPYYAVVTPTGLFFDGVGAGVNALQESGVIYQLSQLFGPRQGPFGLLVNFQAGGLDGIGGGLTGVHDEFFGADNRFKIRFFGSTNQTIKTHFGAIIPQGKNTWDFGAGYRVRPTARYFGIGPDTKEEDEEGNGRESHYTQETTWAGVTLARSLTDDLSASARVMFTASGARGPHEDEADEAIDRVYPEVLNDPNFGYRDRSDGVGFGLRLMHDTTLEDGRPESGNVYRVAADYFTSVDESKLGYWTYRAEAQQFLPLWFSSRSLALRAVMAKIEVTDGDIPFQRLYTNDEPDLFRGYKDFRWRDLGLTSLTAEYRWPIWANTPRGLGLDANLFVEVGQVFDEFESLALRDMATSIGGGIRLIGANGFLGRFEVATSDEETVFRIKADQIFQYDRSSFYHGRNPIPIR</sequence>
<gene>
    <name evidence="4" type="ORF">HKN21_13325</name>
</gene>
<proteinExistence type="predicted"/>
<dbReference type="EMBL" id="JABDJR010000535">
    <property type="protein sequence ID" value="NNF07738.1"/>
    <property type="molecule type" value="Genomic_DNA"/>
</dbReference>
<feature type="domain" description="Bacterial surface antigen (D15)" evidence="3">
    <location>
        <begin position="99"/>
        <end position="396"/>
    </location>
</feature>
<dbReference type="GO" id="GO:0019867">
    <property type="term" value="C:outer membrane"/>
    <property type="evidence" value="ECO:0007669"/>
    <property type="project" value="InterPro"/>
</dbReference>
<name>A0A7Y2EGC8_UNCEI</name>
<keyword evidence="2" id="KW-0472">Membrane</keyword>
<dbReference type="Pfam" id="PF01103">
    <property type="entry name" value="Omp85"/>
    <property type="match status" value="1"/>
</dbReference>
<dbReference type="Proteomes" id="UP000547674">
    <property type="component" value="Unassembled WGS sequence"/>
</dbReference>
<dbReference type="Gene3D" id="2.40.160.50">
    <property type="entry name" value="membrane protein fhac: a member of the omp85/tpsb transporter family"/>
    <property type="match status" value="1"/>
</dbReference>
<feature type="non-terminal residue" evidence="4">
    <location>
        <position position="1"/>
    </location>
</feature>
<evidence type="ECO:0000313" key="4">
    <source>
        <dbReference type="EMBL" id="NNF07738.1"/>
    </source>
</evidence>
<evidence type="ECO:0000259" key="3">
    <source>
        <dbReference type="Pfam" id="PF01103"/>
    </source>
</evidence>